<dbReference type="SUPFAM" id="SSF53474">
    <property type="entry name" value="alpha/beta-Hydrolases"/>
    <property type="match status" value="1"/>
</dbReference>
<dbReference type="Proteomes" id="UP000199607">
    <property type="component" value="Unassembled WGS sequence"/>
</dbReference>
<dbReference type="RefSeq" id="WP_089870428.1">
    <property type="nucleotide sequence ID" value="NZ_FOTC01000003.1"/>
</dbReference>
<dbReference type="AlphaFoldDB" id="A0A1I4GG74"/>
<dbReference type="EMBL" id="FOTC01000003">
    <property type="protein sequence ID" value="SFL28287.1"/>
    <property type="molecule type" value="Genomic_DNA"/>
</dbReference>
<name>A0A1I4GG74_9EURY</name>
<dbReference type="InterPro" id="IPR000639">
    <property type="entry name" value="Epox_hydrolase-like"/>
</dbReference>
<dbReference type="Gene3D" id="3.40.50.1820">
    <property type="entry name" value="alpha/beta hydrolase"/>
    <property type="match status" value="1"/>
</dbReference>
<gene>
    <name evidence="3" type="ORF">SAMN04487950_3232</name>
</gene>
<dbReference type="InterPro" id="IPR000073">
    <property type="entry name" value="AB_hydrolase_1"/>
</dbReference>
<organism evidence="3 4">
    <name type="scientific">Halogranum rubrum</name>
    <dbReference type="NCBI Taxonomy" id="553466"/>
    <lineage>
        <taxon>Archaea</taxon>
        <taxon>Methanobacteriati</taxon>
        <taxon>Methanobacteriota</taxon>
        <taxon>Stenosarchaea group</taxon>
        <taxon>Halobacteria</taxon>
        <taxon>Halobacteriales</taxon>
        <taxon>Haloferacaceae</taxon>
    </lineage>
</organism>
<keyword evidence="1" id="KW-0378">Hydrolase</keyword>
<dbReference type="STRING" id="553466.SAMN04487950_3232"/>
<evidence type="ECO:0000259" key="2">
    <source>
        <dbReference type="Pfam" id="PF00561"/>
    </source>
</evidence>
<protein>
    <submittedName>
        <fullName evidence="3">Haloalkane dehalogenase</fullName>
    </submittedName>
</protein>
<keyword evidence="4" id="KW-1185">Reference proteome</keyword>
<dbReference type="Pfam" id="PF00561">
    <property type="entry name" value="Abhydrolase_1"/>
    <property type="match status" value="1"/>
</dbReference>
<sequence length="298" mass="34426">MSTPALDRPEWLDTDRYPFASNYLDLPEGRLHYVDEGDGDPLVFLHGNPTWSFLYRHLVSGLSDGYRCIAPDYLGFGLSDKPEDFSYRPEDHARVVARFLDELELTDVTLVVQDWGGPIGLDYATRHPENVRALVVLNTWMWPVEHDRRTRLFSRAFDNPVGKRLVTRHNGFARWVMPLVYGDRSKLTPEIHRHYLEPLSTPTERLGSWLFPREILGSSEWLRALWSRREAIADTPVCLLWGTQDPAFGPDFLRRWQRLFPDAPTVAYDDAGHYLQEEKGPELATEIRSFLLSLDESG</sequence>
<dbReference type="InterPro" id="IPR051340">
    <property type="entry name" value="Haloalkane_dehalogenase"/>
</dbReference>
<dbReference type="PANTHER" id="PTHR42977">
    <property type="entry name" value="HYDROLASE-RELATED"/>
    <property type="match status" value="1"/>
</dbReference>
<evidence type="ECO:0000313" key="3">
    <source>
        <dbReference type="EMBL" id="SFL28287.1"/>
    </source>
</evidence>
<accession>A0A1I4GG74</accession>
<reference evidence="4" key="1">
    <citation type="submission" date="2016-10" db="EMBL/GenBank/DDBJ databases">
        <authorList>
            <person name="Varghese N."/>
            <person name="Submissions S."/>
        </authorList>
    </citation>
    <scope>NUCLEOTIDE SEQUENCE [LARGE SCALE GENOMIC DNA]</scope>
    <source>
        <strain evidence="4">CGMCC 1.7738</strain>
    </source>
</reference>
<evidence type="ECO:0000256" key="1">
    <source>
        <dbReference type="ARBA" id="ARBA00022801"/>
    </source>
</evidence>
<dbReference type="PANTHER" id="PTHR42977:SF3">
    <property type="entry name" value="AB HYDROLASE-1 DOMAIN-CONTAINING PROTEIN"/>
    <property type="match status" value="1"/>
</dbReference>
<feature type="domain" description="AB hydrolase-1" evidence="2">
    <location>
        <begin position="41"/>
        <end position="279"/>
    </location>
</feature>
<dbReference type="GO" id="GO:0004301">
    <property type="term" value="F:epoxide hydrolase activity"/>
    <property type="evidence" value="ECO:0007669"/>
    <property type="project" value="TreeGrafter"/>
</dbReference>
<dbReference type="PRINTS" id="PR00111">
    <property type="entry name" value="ABHYDROLASE"/>
</dbReference>
<dbReference type="InterPro" id="IPR029058">
    <property type="entry name" value="AB_hydrolase_fold"/>
</dbReference>
<proteinExistence type="predicted"/>
<evidence type="ECO:0000313" key="4">
    <source>
        <dbReference type="Proteomes" id="UP000199607"/>
    </source>
</evidence>
<dbReference type="PRINTS" id="PR00412">
    <property type="entry name" value="EPOXHYDRLASE"/>
</dbReference>